<reference evidence="2 3" key="1">
    <citation type="submission" date="2019-09" db="EMBL/GenBank/DDBJ databases">
        <title>Bird 10,000 Genomes (B10K) Project - Family phase.</title>
        <authorList>
            <person name="Zhang G."/>
        </authorList>
    </citation>
    <scope>NUCLEOTIDE SEQUENCE [LARGE SCALE GENOMIC DNA]</scope>
    <source>
        <strain evidence="2">B10K-DU-001-18</strain>
        <tissue evidence="2">Muscle</tissue>
    </source>
</reference>
<dbReference type="Proteomes" id="UP000529728">
    <property type="component" value="Unassembled WGS sequence"/>
</dbReference>
<dbReference type="GO" id="GO:0003677">
    <property type="term" value="F:DNA binding"/>
    <property type="evidence" value="ECO:0007669"/>
    <property type="project" value="InterPro"/>
</dbReference>
<name>A0A7K4X1Y5_REGSA</name>
<dbReference type="OrthoDB" id="6162963at2759"/>
<dbReference type="PANTHER" id="PTHR35824:SF1">
    <property type="entry name" value="MEMBRANE-ANCHORED JUNCTION PROTEIN"/>
    <property type="match status" value="1"/>
</dbReference>
<gene>
    <name evidence="2" type="primary">Majin</name>
    <name evidence="2" type="ORF">REGSAT_R10924</name>
</gene>
<dbReference type="InterPro" id="IPR027816">
    <property type="entry name" value="MAJIN"/>
</dbReference>
<sequence>MKFKHENVHLVPYPYICTLYLELNSFQRNISCGKEVNKGSDELVRRTNEMSESTAMKRKRRRVEVRDDTSCPQSCMNRAGADCVHQMSKAEHGFEKNSSKANDSEFGPASRTKDCDQLSFWDPVEFAHEQKRIASQAEGAVQLMQQIDQTGKKENTK</sequence>
<comment type="caution">
    <text evidence="2">The sequence shown here is derived from an EMBL/GenBank/DDBJ whole genome shotgun (WGS) entry which is preliminary data.</text>
</comment>
<dbReference type="PANTHER" id="PTHR35824">
    <property type="entry name" value="MEMBRANE-ANCHORED JUNCTION PROTEIN MAJIN"/>
    <property type="match status" value="1"/>
</dbReference>
<dbReference type="AlphaFoldDB" id="A0A7K4X1Y5"/>
<dbReference type="EMBL" id="VWZN01000026">
    <property type="protein sequence ID" value="NWR40843.1"/>
    <property type="molecule type" value="Genomic_DNA"/>
</dbReference>
<evidence type="ECO:0000256" key="1">
    <source>
        <dbReference type="SAM" id="MobiDB-lite"/>
    </source>
</evidence>
<organism evidence="2 3">
    <name type="scientific">Regulus satrapa</name>
    <name type="common">Golden-crowned kinglet</name>
    <dbReference type="NCBI Taxonomy" id="13245"/>
    <lineage>
        <taxon>Eukaryota</taxon>
        <taxon>Metazoa</taxon>
        <taxon>Chordata</taxon>
        <taxon>Craniata</taxon>
        <taxon>Vertebrata</taxon>
        <taxon>Euteleostomi</taxon>
        <taxon>Archelosauria</taxon>
        <taxon>Archosauria</taxon>
        <taxon>Dinosauria</taxon>
        <taxon>Saurischia</taxon>
        <taxon>Theropoda</taxon>
        <taxon>Coelurosauria</taxon>
        <taxon>Aves</taxon>
        <taxon>Neognathae</taxon>
        <taxon>Neoaves</taxon>
        <taxon>Telluraves</taxon>
        <taxon>Australaves</taxon>
        <taxon>Passeriformes</taxon>
        <taxon>Regulidae</taxon>
        <taxon>Regulus</taxon>
    </lineage>
</organism>
<feature type="non-terminal residue" evidence="2">
    <location>
        <position position="1"/>
    </location>
</feature>
<evidence type="ECO:0000313" key="3">
    <source>
        <dbReference type="Proteomes" id="UP000529728"/>
    </source>
</evidence>
<dbReference type="Pfam" id="PF15077">
    <property type="entry name" value="MAJIN"/>
    <property type="match status" value="1"/>
</dbReference>
<proteinExistence type="predicted"/>
<feature type="non-terminal residue" evidence="2">
    <location>
        <position position="157"/>
    </location>
</feature>
<keyword evidence="3" id="KW-1185">Reference proteome</keyword>
<dbReference type="GO" id="GO:0070197">
    <property type="term" value="P:meiotic attachment of telomere to nuclear envelope"/>
    <property type="evidence" value="ECO:0007669"/>
    <property type="project" value="TreeGrafter"/>
</dbReference>
<feature type="region of interest" description="Disordered" evidence="1">
    <location>
        <begin position="46"/>
        <end position="71"/>
    </location>
</feature>
<feature type="region of interest" description="Disordered" evidence="1">
    <location>
        <begin position="90"/>
        <end position="113"/>
    </location>
</feature>
<dbReference type="GO" id="GO:0005637">
    <property type="term" value="C:nuclear inner membrane"/>
    <property type="evidence" value="ECO:0007669"/>
    <property type="project" value="TreeGrafter"/>
</dbReference>
<accession>A0A7K4X1Y5</accession>
<evidence type="ECO:0000313" key="2">
    <source>
        <dbReference type="EMBL" id="NWR40843.1"/>
    </source>
</evidence>
<protein>
    <submittedName>
        <fullName evidence="2">MAJIN protein</fullName>
    </submittedName>
</protein>
<dbReference type="GO" id="GO:0007129">
    <property type="term" value="P:homologous chromosome pairing at meiosis"/>
    <property type="evidence" value="ECO:0007669"/>
    <property type="project" value="TreeGrafter"/>
</dbReference>